<accession>A0A9W7AWN9</accession>
<feature type="region of interest" description="Disordered" evidence="1">
    <location>
        <begin position="529"/>
        <end position="577"/>
    </location>
</feature>
<proteinExistence type="predicted"/>
<name>A0A9W7AWN9_9STRA</name>
<evidence type="ECO:0000313" key="2">
    <source>
        <dbReference type="EMBL" id="GMH77926.1"/>
    </source>
</evidence>
<evidence type="ECO:0000256" key="1">
    <source>
        <dbReference type="SAM" id="MobiDB-lite"/>
    </source>
</evidence>
<feature type="compositionally biased region" description="Low complexity" evidence="1">
    <location>
        <begin position="589"/>
        <end position="611"/>
    </location>
</feature>
<evidence type="ECO:0000313" key="3">
    <source>
        <dbReference type="Proteomes" id="UP001165085"/>
    </source>
</evidence>
<feature type="compositionally biased region" description="Polar residues" evidence="1">
    <location>
        <begin position="93"/>
        <end position="104"/>
    </location>
</feature>
<dbReference type="Proteomes" id="UP001165085">
    <property type="component" value="Unassembled WGS sequence"/>
</dbReference>
<feature type="region of interest" description="Disordered" evidence="1">
    <location>
        <begin position="62"/>
        <end position="112"/>
    </location>
</feature>
<evidence type="ECO:0008006" key="4">
    <source>
        <dbReference type="Google" id="ProtNLM"/>
    </source>
</evidence>
<feature type="region of interest" description="Disordered" evidence="1">
    <location>
        <begin position="283"/>
        <end position="323"/>
    </location>
</feature>
<feature type="compositionally biased region" description="Basic residues" evidence="1">
    <location>
        <begin position="309"/>
        <end position="323"/>
    </location>
</feature>
<feature type="region of interest" description="Disordered" evidence="1">
    <location>
        <begin position="186"/>
        <end position="215"/>
    </location>
</feature>
<sequence length="622" mass="67538">MIGASPANQIDDNEMVSEALELEREEAVSALFGIRKSSSQNQLASLLNQSNELLNQSNENASITPDSVLSDSFGKAPPSLNISGASEQGRGSGTSTPMGVNTSAMLGGTPGTLRPVLSSNSMSEFLSQYSNDQNFSSLPQMYQNGMPIAGHPHEQVGESSNHMFSPLTPAPNQQHLDFNHAGVHLQQQHPHPGMTFNDANLGPRSGPNHNHNQHLDGNQILSQKARVEAPPESEEKIITTKSGRRTGTRIRNLALASAPAPAPRKRKAAPPVIDLKEKEEVMNALGSKPQRGRKRSNLTEAQRQELTRTRNRQHAKSTRERKKAKLDELTLIEGKYNEIQMEKELDHARKRTVQAVISSRGRPSPNFPPFGQAASFSDFFDNPTTFEFLRPNNTVVGLENLEKDNANLISAVAECYDSHAAQNLFSSVYGGEEGVALTNQVNNFAFGQFEIKTSTSANPSAVEPIVTGFFRASFKPGSAKLSSLELSVDDISMINLRESGARLPSFPSVISFPVLHMSDSSNNIPLGDNRIFSSLSSPHHQGGGGQNASTSNSTSAHSTSNSSNSLMGNAHVHPHTSSLNSLVEHQILQQPHQQQYQHHQQQQRIAPQPLHAISTPTSNNKG</sequence>
<dbReference type="EMBL" id="BRXY01000215">
    <property type="protein sequence ID" value="GMH77926.1"/>
    <property type="molecule type" value="Genomic_DNA"/>
</dbReference>
<gene>
    <name evidence="2" type="ORF">TrST_g7825</name>
</gene>
<dbReference type="OrthoDB" id="49367at2759"/>
<feature type="region of interest" description="Disordered" evidence="1">
    <location>
        <begin position="589"/>
        <end position="622"/>
    </location>
</feature>
<comment type="caution">
    <text evidence="2">The sequence shown here is derived from an EMBL/GenBank/DDBJ whole genome shotgun (WGS) entry which is preliminary data.</text>
</comment>
<protein>
    <recommendedName>
        <fullName evidence="4">BZIP domain-containing protein</fullName>
    </recommendedName>
</protein>
<organism evidence="2 3">
    <name type="scientific">Triparma strigata</name>
    <dbReference type="NCBI Taxonomy" id="1606541"/>
    <lineage>
        <taxon>Eukaryota</taxon>
        <taxon>Sar</taxon>
        <taxon>Stramenopiles</taxon>
        <taxon>Ochrophyta</taxon>
        <taxon>Bolidophyceae</taxon>
        <taxon>Parmales</taxon>
        <taxon>Triparmaceae</taxon>
        <taxon>Triparma</taxon>
    </lineage>
</organism>
<dbReference type="AlphaFoldDB" id="A0A9W7AWN9"/>
<feature type="compositionally biased region" description="Low complexity" evidence="1">
    <location>
        <begin position="547"/>
        <end position="565"/>
    </location>
</feature>
<reference evidence="3" key="1">
    <citation type="journal article" date="2023" name="Commun. Biol.">
        <title>Genome analysis of Parmales, the sister group of diatoms, reveals the evolutionary specialization of diatoms from phago-mixotrophs to photoautotrophs.</title>
        <authorList>
            <person name="Ban H."/>
            <person name="Sato S."/>
            <person name="Yoshikawa S."/>
            <person name="Yamada K."/>
            <person name="Nakamura Y."/>
            <person name="Ichinomiya M."/>
            <person name="Sato N."/>
            <person name="Blanc-Mathieu R."/>
            <person name="Endo H."/>
            <person name="Kuwata A."/>
            <person name="Ogata H."/>
        </authorList>
    </citation>
    <scope>NUCLEOTIDE SEQUENCE [LARGE SCALE GENOMIC DNA]</scope>
    <source>
        <strain evidence="3">NIES 3701</strain>
    </source>
</reference>
<keyword evidence="3" id="KW-1185">Reference proteome</keyword>